<dbReference type="AlphaFoldDB" id="A0A9Q5HXE3"/>
<feature type="transmembrane region" description="Helical" evidence="1">
    <location>
        <begin position="462"/>
        <end position="481"/>
    </location>
</feature>
<dbReference type="PANTHER" id="PTHR35859:SF1">
    <property type="entry name" value="NONSELECTIVE CATION CHANNEL PROTEIN"/>
    <property type="match status" value="1"/>
</dbReference>
<dbReference type="Pfam" id="PF23317">
    <property type="entry name" value="YVC1_C"/>
    <property type="match status" value="1"/>
</dbReference>
<gene>
    <name evidence="4" type="ORF">A7U60_g5392</name>
</gene>
<sequence>MDANGADENASLISNRSCHASPDTVTKLVKRLRALTLRLIPVEVEIRELVSPTSRVISPHVVQTYERSAGDFQEALPYCLLQARQSFMWDANHNAADYDEFYGRAIACEVIARRIVHRLPPERLTTVMSKRYRRLEWDGDQSELQSALELAIDTHCTIFLSSTEAQHVVNCLWRGDWVQRNNKHHDIDYVPFEESHEKHFRDHLDPSRISVPRYQNFFRQSIWLVFLIVYSQAVRQPLERLNSAHQGLDGWEIVLYVFSLSFATEDMYKAKFSPIAMLQLRPDSTILPGSVSCRAVHLDEWIGTMQICVARMLQESGIFFALLSVLTVGFAQGLYAIDAADGETDHGALVFNALIQALLQAPDFEKDVTSGGSLVLYYMWNFVTSVILLNVLISLFSSAYNDVVDDAEAQYLAYFAGKTVGMIRAPDSYVYPAPFNLIETVFIAPLEPFISTKAYANYNRRVMLIIFFIPLLVIAFWETTLDTNTNRFMKNWFSAADEGEEDDPAIQNPEVSESDGLKICAVSFDELVKDFPDVAASAETSILREIAALREQLELLTHKLAVVEKE</sequence>
<dbReference type="Pfam" id="PF23190">
    <property type="entry name" value="LHD_TRPY1"/>
    <property type="match status" value="1"/>
</dbReference>
<keyword evidence="1" id="KW-1133">Transmembrane helix</keyword>
<comment type="caution">
    <text evidence="4">The sequence shown here is derived from an EMBL/GenBank/DDBJ whole genome shotgun (WGS) entry which is preliminary data.</text>
</comment>
<keyword evidence="1" id="KW-0812">Transmembrane</keyword>
<protein>
    <submittedName>
        <fullName evidence="4">Calcium activated cation channel</fullName>
    </submittedName>
</protein>
<dbReference type="PANTHER" id="PTHR35859">
    <property type="entry name" value="NONSELECTIVE CATION CHANNEL PROTEIN"/>
    <property type="match status" value="1"/>
</dbReference>
<proteinExistence type="predicted"/>
<reference evidence="4" key="1">
    <citation type="submission" date="2016-06" db="EMBL/GenBank/DDBJ databases">
        <title>Draft Genome sequence of the fungus Inonotus baumii.</title>
        <authorList>
            <person name="Zhu H."/>
            <person name="Lin W."/>
        </authorList>
    </citation>
    <scope>NUCLEOTIDE SEQUENCE</scope>
    <source>
        <strain evidence="4">821</strain>
    </source>
</reference>
<dbReference type="OrthoDB" id="301415at2759"/>
<dbReference type="EMBL" id="LNZH02000191">
    <property type="protein sequence ID" value="OCB87487.1"/>
    <property type="molecule type" value="Genomic_DNA"/>
</dbReference>
<feature type="domain" description="YVC1 N-terminal linker helical" evidence="2">
    <location>
        <begin position="25"/>
        <end position="204"/>
    </location>
</feature>
<evidence type="ECO:0000259" key="2">
    <source>
        <dbReference type="Pfam" id="PF23190"/>
    </source>
</evidence>
<evidence type="ECO:0000256" key="1">
    <source>
        <dbReference type="SAM" id="Phobius"/>
    </source>
</evidence>
<feature type="domain" description="Calcium channel YVC1-like C-terminal transmembrane" evidence="3">
    <location>
        <begin position="350"/>
        <end position="481"/>
    </location>
</feature>
<feature type="transmembrane region" description="Helical" evidence="1">
    <location>
        <begin position="375"/>
        <end position="396"/>
    </location>
</feature>
<accession>A0A9Q5HXE3</accession>
<organism evidence="4 5">
    <name type="scientific">Sanghuangporus baumii</name>
    <name type="common">Phellinus baumii</name>
    <dbReference type="NCBI Taxonomy" id="108892"/>
    <lineage>
        <taxon>Eukaryota</taxon>
        <taxon>Fungi</taxon>
        <taxon>Dikarya</taxon>
        <taxon>Basidiomycota</taxon>
        <taxon>Agaricomycotina</taxon>
        <taxon>Agaricomycetes</taxon>
        <taxon>Hymenochaetales</taxon>
        <taxon>Hymenochaetaceae</taxon>
        <taxon>Sanghuangporus</taxon>
    </lineage>
</organism>
<dbReference type="Proteomes" id="UP000757232">
    <property type="component" value="Unassembled WGS sequence"/>
</dbReference>
<evidence type="ECO:0000313" key="5">
    <source>
        <dbReference type="Proteomes" id="UP000757232"/>
    </source>
</evidence>
<name>A0A9Q5HXE3_SANBA</name>
<evidence type="ECO:0000313" key="4">
    <source>
        <dbReference type="EMBL" id="OCB87487.1"/>
    </source>
</evidence>
<dbReference type="InterPro" id="IPR056336">
    <property type="entry name" value="YVC1_C"/>
</dbReference>
<evidence type="ECO:0000259" key="3">
    <source>
        <dbReference type="Pfam" id="PF23317"/>
    </source>
</evidence>
<keyword evidence="1" id="KW-0472">Membrane</keyword>
<dbReference type="InterPro" id="IPR056337">
    <property type="entry name" value="LHD_YVC1"/>
</dbReference>
<feature type="transmembrane region" description="Helical" evidence="1">
    <location>
        <begin position="317"/>
        <end position="337"/>
    </location>
</feature>
<dbReference type="InterPro" id="IPR052971">
    <property type="entry name" value="TRP_calcium_channel"/>
</dbReference>
<keyword evidence="5" id="KW-1185">Reference proteome</keyword>